<sequence length="130" mass="15196">MADTFSMTQLAREFDLTSRAIRYYEQEGLIAPSRRGRTRVFSLRDRTRLRLINRGRRLGFSIAEIREILDLYDSRDGERGQLAHFIRKIRERRASLEVQRRDIDAILEELDRVEAACLDQLEAVARSANG</sequence>
<dbReference type="RefSeq" id="WP_189993430.1">
    <property type="nucleotide sequence ID" value="NZ_BMZS01000010.1"/>
</dbReference>
<dbReference type="PANTHER" id="PTHR30204:SF58">
    <property type="entry name" value="HTH-TYPE TRANSCRIPTIONAL REGULATOR YFMP"/>
    <property type="match status" value="1"/>
</dbReference>
<dbReference type="SUPFAM" id="SSF46955">
    <property type="entry name" value="Putative DNA-binding domain"/>
    <property type="match status" value="1"/>
</dbReference>
<dbReference type="GO" id="GO:0003677">
    <property type="term" value="F:DNA binding"/>
    <property type="evidence" value="ECO:0007669"/>
    <property type="project" value="UniProtKB-KW"/>
</dbReference>
<dbReference type="GO" id="GO:0003700">
    <property type="term" value="F:DNA-binding transcription factor activity"/>
    <property type="evidence" value="ECO:0007669"/>
    <property type="project" value="InterPro"/>
</dbReference>
<dbReference type="SMART" id="SM00422">
    <property type="entry name" value="HTH_MERR"/>
    <property type="match status" value="1"/>
</dbReference>
<protein>
    <submittedName>
        <fullName evidence="3">MerR family transcriptional regulator</fullName>
    </submittedName>
</protein>
<evidence type="ECO:0000313" key="4">
    <source>
        <dbReference type="Proteomes" id="UP000630353"/>
    </source>
</evidence>
<dbReference type="PROSITE" id="PS50937">
    <property type="entry name" value="HTH_MERR_2"/>
    <property type="match status" value="1"/>
</dbReference>
<dbReference type="PANTHER" id="PTHR30204">
    <property type="entry name" value="REDOX-CYCLING DRUG-SENSING TRANSCRIPTIONAL ACTIVATOR SOXR"/>
    <property type="match status" value="1"/>
</dbReference>
<organism evidence="3 4">
    <name type="scientific">Thalassobaculum fulvum</name>
    <dbReference type="NCBI Taxonomy" id="1633335"/>
    <lineage>
        <taxon>Bacteria</taxon>
        <taxon>Pseudomonadati</taxon>
        <taxon>Pseudomonadota</taxon>
        <taxon>Alphaproteobacteria</taxon>
        <taxon>Rhodospirillales</taxon>
        <taxon>Thalassobaculaceae</taxon>
        <taxon>Thalassobaculum</taxon>
    </lineage>
</organism>
<dbReference type="Proteomes" id="UP000630353">
    <property type="component" value="Unassembled WGS sequence"/>
</dbReference>
<keyword evidence="4" id="KW-1185">Reference proteome</keyword>
<dbReference type="AlphaFoldDB" id="A0A919CRD6"/>
<name>A0A919CRD6_9PROT</name>
<feature type="domain" description="HTH merR-type" evidence="2">
    <location>
        <begin position="4"/>
        <end position="71"/>
    </location>
</feature>
<dbReference type="InterPro" id="IPR047057">
    <property type="entry name" value="MerR_fam"/>
</dbReference>
<gene>
    <name evidence="3" type="ORF">GCM10017083_42760</name>
</gene>
<evidence type="ECO:0000259" key="2">
    <source>
        <dbReference type="PROSITE" id="PS50937"/>
    </source>
</evidence>
<dbReference type="Gene3D" id="1.10.1660.10">
    <property type="match status" value="1"/>
</dbReference>
<dbReference type="CDD" id="cd04776">
    <property type="entry name" value="HTH_GnyR"/>
    <property type="match status" value="1"/>
</dbReference>
<evidence type="ECO:0000256" key="1">
    <source>
        <dbReference type="ARBA" id="ARBA00023125"/>
    </source>
</evidence>
<reference evidence="3" key="2">
    <citation type="submission" date="2020-09" db="EMBL/GenBank/DDBJ databases">
        <authorList>
            <person name="Sun Q."/>
            <person name="Kim S."/>
        </authorList>
    </citation>
    <scope>NUCLEOTIDE SEQUENCE</scope>
    <source>
        <strain evidence="3">KCTC 42651</strain>
    </source>
</reference>
<dbReference type="EMBL" id="BMZS01000010">
    <property type="protein sequence ID" value="GHD58980.1"/>
    <property type="molecule type" value="Genomic_DNA"/>
</dbReference>
<dbReference type="InterPro" id="IPR000551">
    <property type="entry name" value="MerR-type_HTH_dom"/>
</dbReference>
<dbReference type="Pfam" id="PF13411">
    <property type="entry name" value="MerR_1"/>
    <property type="match status" value="1"/>
</dbReference>
<accession>A0A919CRD6</accession>
<dbReference type="InterPro" id="IPR009061">
    <property type="entry name" value="DNA-bd_dom_put_sf"/>
</dbReference>
<reference evidence="3" key="1">
    <citation type="journal article" date="2014" name="Int. J. Syst. Evol. Microbiol.">
        <title>Complete genome sequence of Corynebacterium casei LMG S-19264T (=DSM 44701T), isolated from a smear-ripened cheese.</title>
        <authorList>
            <consortium name="US DOE Joint Genome Institute (JGI-PGF)"/>
            <person name="Walter F."/>
            <person name="Albersmeier A."/>
            <person name="Kalinowski J."/>
            <person name="Ruckert C."/>
        </authorList>
    </citation>
    <scope>NUCLEOTIDE SEQUENCE</scope>
    <source>
        <strain evidence="3">KCTC 42651</strain>
    </source>
</reference>
<comment type="caution">
    <text evidence="3">The sequence shown here is derived from an EMBL/GenBank/DDBJ whole genome shotgun (WGS) entry which is preliminary data.</text>
</comment>
<evidence type="ECO:0000313" key="3">
    <source>
        <dbReference type="EMBL" id="GHD58980.1"/>
    </source>
</evidence>
<proteinExistence type="predicted"/>
<keyword evidence="1" id="KW-0238">DNA-binding</keyword>